<dbReference type="InterPro" id="IPR051325">
    <property type="entry name" value="Nudix_hydrolase_domain"/>
</dbReference>
<evidence type="ECO:0000259" key="2">
    <source>
        <dbReference type="PROSITE" id="PS51462"/>
    </source>
</evidence>
<comment type="caution">
    <text evidence="3">The sequence shown here is derived from an EMBL/GenBank/DDBJ whole genome shotgun (WGS) entry which is preliminary data.</text>
</comment>
<dbReference type="Proteomes" id="UP001229346">
    <property type="component" value="Unassembled WGS sequence"/>
</dbReference>
<sequence length="155" mass="17874">MGRSPFQVLIFPYLHKSDEILFAIFQRGKEGYWQGIAGGGEDTETPLQAAQRESWEEAGISSECKFVSLDSLTTMPVEHVVGGFLWGEDKYVIPEYSFGVELQERHLQLSHEHSQYNWVNYDAASKMLKWDSNKNAIWELNKRITKDSDKNWALN</sequence>
<dbReference type="PANTHER" id="PTHR21340">
    <property type="entry name" value="DIADENOSINE 5,5-P1,P4-TETRAPHOSPHATE PYROPHOSPHOHYDROLASE MUTT"/>
    <property type="match status" value="1"/>
</dbReference>
<dbReference type="PROSITE" id="PS00893">
    <property type="entry name" value="NUDIX_BOX"/>
    <property type="match status" value="1"/>
</dbReference>
<protein>
    <submittedName>
        <fullName evidence="3">dATP pyrophosphohydrolase</fullName>
        <ecNumber evidence="3">3.6.1.-</ecNumber>
    </submittedName>
</protein>
<feature type="domain" description="Nudix hydrolase" evidence="2">
    <location>
        <begin position="1"/>
        <end position="141"/>
    </location>
</feature>
<organism evidence="3 4">
    <name type="scientific">Paenibacillus harenae</name>
    <dbReference type="NCBI Taxonomy" id="306543"/>
    <lineage>
        <taxon>Bacteria</taxon>
        <taxon>Bacillati</taxon>
        <taxon>Bacillota</taxon>
        <taxon>Bacilli</taxon>
        <taxon>Bacillales</taxon>
        <taxon>Paenibacillaceae</taxon>
        <taxon>Paenibacillus</taxon>
    </lineage>
</organism>
<reference evidence="3 4" key="1">
    <citation type="submission" date="2023-07" db="EMBL/GenBank/DDBJ databases">
        <title>Sorghum-associated microbial communities from plants grown in Nebraska, USA.</title>
        <authorList>
            <person name="Schachtman D."/>
        </authorList>
    </citation>
    <scope>NUCLEOTIDE SEQUENCE [LARGE SCALE GENOMIC DNA]</scope>
    <source>
        <strain evidence="3 4">CC482</strain>
    </source>
</reference>
<evidence type="ECO:0000313" key="3">
    <source>
        <dbReference type="EMBL" id="MDQ0111969.1"/>
    </source>
</evidence>
<keyword evidence="1 3" id="KW-0378">Hydrolase</keyword>
<dbReference type="EMBL" id="JAUSSU010000003">
    <property type="protein sequence ID" value="MDQ0111969.1"/>
    <property type="molecule type" value="Genomic_DNA"/>
</dbReference>
<dbReference type="SUPFAM" id="SSF55811">
    <property type="entry name" value="Nudix"/>
    <property type="match status" value="1"/>
</dbReference>
<dbReference type="Gene3D" id="3.90.79.10">
    <property type="entry name" value="Nucleoside Triphosphate Pyrophosphohydrolase"/>
    <property type="match status" value="1"/>
</dbReference>
<dbReference type="InterPro" id="IPR000086">
    <property type="entry name" value="NUDIX_hydrolase_dom"/>
</dbReference>
<dbReference type="PROSITE" id="PS51462">
    <property type="entry name" value="NUDIX"/>
    <property type="match status" value="1"/>
</dbReference>
<dbReference type="CDD" id="cd04664">
    <property type="entry name" value="NUDIX_DHNTPase_like"/>
    <property type="match status" value="1"/>
</dbReference>
<evidence type="ECO:0000313" key="4">
    <source>
        <dbReference type="Proteomes" id="UP001229346"/>
    </source>
</evidence>
<evidence type="ECO:0000256" key="1">
    <source>
        <dbReference type="ARBA" id="ARBA00022801"/>
    </source>
</evidence>
<dbReference type="GO" id="GO:0016787">
    <property type="term" value="F:hydrolase activity"/>
    <property type="evidence" value="ECO:0007669"/>
    <property type="project" value="UniProtKB-KW"/>
</dbReference>
<name>A0ABT9U0Y9_PAEHA</name>
<dbReference type="Pfam" id="PF00293">
    <property type="entry name" value="NUDIX"/>
    <property type="match status" value="1"/>
</dbReference>
<gene>
    <name evidence="3" type="ORF">J2T15_001404</name>
</gene>
<dbReference type="RefSeq" id="WP_307202422.1">
    <property type="nucleotide sequence ID" value="NZ_JAUSSU010000003.1"/>
</dbReference>
<dbReference type="InterPro" id="IPR015797">
    <property type="entry name" value="NUDIX_hydrolase-like_dom_sf"/>
</dbReference>
<dbReference type="PANTHER" id="PTHR21340:SF0">
    <property type="entry name" value="BIS(5'-NUCLEOSYL)-TETRAPHOSPHATASE [ASYMMETRICAL]"/>
    <property type="match status" value="1"/>
</dbReference>
<dbReference type="InterPro" id="IPR020084">
    <property type="entry name" value="NUDIX_hydrolase_CS"/>
</dbReference>
<dbReference type="EC" id="3.6.1.-" evidence="3"/>
<keyword evidence="4" id="KW-1185">Reference proteome</keyword>
<proteinExistence type="predicted"/>
<accession>A0ABT9U0Y9</accession>